<evidence type="ECO:0000256" key="2">
    <source>
        <dbReference type="ARBA" id="ARBA00004370"/>
    </source>
</evidence>
<keyword evidence="14" id="KW-1185">Reference proteome</keyword>
<dbReference type="PRINTS" id="PR00385">
    <property type="entry name" value="P450"/>
</dbReference>
<keyword evidence="4 12" id="KW-0812">Transmembrane</keyword>
<gene>
    <name evidence="13" type="ORF">PIB30_041837</name>
</gene>
<evidence type="ECO:0000256" key="4">
    <source>
        <dbReference type="ARBA" id="ARBA00022692"/>
    </source>
</evidence>
<evidence type="ECO:0000256" key="6">
    <source>
        <dbReference type="ARBA" id="ARBA00022989"/>
    </source>
</evidence>
<dbReference type="PRINTS" id="PR00463">
    <property type="entry name" value="EP450I"/>
</dbReference>
<dbReference type="PANTHER" id="PTHR47947">
    <property type="entry name" value="CYTOCHROME P450 82C3-RELATED"/>
    <property type="match status" value="1"/>
</dbReference>
<comment type="cofactor">
    <cofactor evidence="1">
        <name>heme</name>
        <dbReference type="ChEBI" id="CHEBI:30413"/>
    </cofactor>
</comment>
<sequence>MDTETPLFSQSTIFAAFALLLFLYVLVTSISRRRTGDIEAKKAPPEASGALPLIGHLHLLGGAKPPHLTLGEMADKYGPVFTIRLGVHKTLVISNSEMAKECFTVNDRAFASRPKSVSFEVLGYNFSMIGFSPYGPYWRHVRKLATLEVLSTHRIQMLNHVMESEVKTAIKDSYALWVSIKESRSGERQQVTEMQKWFGDITLNVLFRTVVGKRFGGGNSDGGNSEENQRIRKALRELFDLSGSFVVSDALPFLRWLDLDGKERAMKRTIKELDYFVSIWLEEHKRKRDKNDHHDDFMDVLLSVVDQDFDGHDVDTIIKATSLALILAGTDTTTGTLTWILSLLLNNRKALNKAIEELNTQIGREKTVVEESDLKNLVYLQAIVKETLRLYPAAPLSVPHESMEECTVGSYNISAGTRLFPNLSKIHRDPALYDDPLEFRPERFITTHKNVDLRGQHFELIPFGAGRRICPGLSFGLQMVQLILANLLHSFEIVTADGKPVDMVEQVGLTNIKASPLHVILTPRFPPRIIVKN</sequence>
<keyword evidence="8 11" id="KW-0408">Iron</keyword>
<comment type="subcellular location">
    <subcellularLocation>
        <location evidence="2">Membrane</location>
    </subcellularLocation>
</comment>
<reference evidence="13 14" key="1">
    <citation type="journal article" date="2023" name="Plants (Basel)">
        <title>Bridging the Gap: Combining Genomics and Transcriptomics Approaches to Understand Stylosanthes scabra, an Orphan Legume from the Brazilian Caatinga.</title>
        <authorList>
            <person name="Ferreira-Neto J.R.C."/>
            <person name="da Silva M.D."/>
            <person name="Binneck E."/>
            <person name="de Melo N.F."/>
            <person name="da Silva R.H."/>
            <person name="de Melo A.L.T.M."/>
            <person name="Pandolfi V."/>
            <person name="Bustamante F.O."/>
            <person name="Brasileiro-Vidal A.C."/>
            <person name="Benko-Iseppon A.M."/>
        </authorList>
    </citation>
    <scope>NUCLEOTIDE SEQUENCE [LARGE SCALE GENOMIC DNA]</scope>
    <source>
        <tissue evidence="13">Leaves</tissue>
    </source>
</reference>
<evidence type="ECO:0000256" key="1">
    <source>
        <dbReference type="ARBA" id="ARBA00001971"/>
    </source>
</evidence>
<dbReference type="InterPro" id="IPR017972">
    <property type="entry name" value="Cyt_P450_CS"/>
</dbReference>
<evidence type="ECO:0000256" key="5">
    <source>
        <dbReference type="ARBA" id="ARBA00022723"/>
    </source>
</evidence>
<dbReference type="Gene3D" id="1.10.630.10">
    <property type="entry name" value="Cytochrome P450"/>
    <property type="match status" value="1"/>
</dbReference>
<organism evidence="13 14">
    <name type="scientific">Stylosanthes scabra</name>
    <dbReference type="NCBI Taxonomy" id="79078"/>
    <lineage>
        <taxon>Eukaryota</taxon>
        <taxon>Viridiplantae</taxon>
        <taxon>Streptophyta</taxon>
        <taxon>Embryophyta</taxon>
        <taxon>Tracheophyta</taxon>
        <taxon>Spermatophyta</taxon>
        <taxon>Magnoliopsida</taxon>
        <taxon>eudicotyledons</taxon>
        <taxon>Gunneridae</taxon>
        <taxon>Pentapetalae</taxon>
        <taxon>rosids</taxon>
        <taxon>fabids</taxon>
        <taxon>Fabales</taxon>
        <taxon>Fabaceae</taxon>
        <taxon>Papilionoideae</taxon>
        <taxon>50 kb inversion clade</taxon>
        <taxon>dalbergioids sensu lato</taxon>
        <taxon>Dalbergieae</taxon>
        <taxon>Pterocarpus clade</taxon>
        <taxon>Stylosanthes</taxon>
    </lineage>
</organism>
<dbReference type="PROSITE" id="PS00086">
    <property type="entry name" value="CYTOCHROME_P450"/>
    <property type="match status" value="1"/>
</dbReference>
<evidence type="ECO:0000313" key="13">
    <source>
        <dbReference type="EMBL" id="MED6122658.1"/>
    </source>
</evidence>
<keyword evidence="9 11" id="KW-0503">Monooxygenase</keyword>
<evidence type="ECO:0000256" key="10">
    <source>
        <dbReference type="ARBA" id="ARBA00023136"/>
    </source>
</evidence>
<comment type="similarity">
    <text evidence="11">Belongs to the cytochrome P450 family.</text>
</comment>
<dbReference type="PANTHER" id="PTHR47947:SF26">
    <property type="entry name" value="CYTOCHROME P450"/>
    <property type="match status" value="1"/>
</dbReference>
<dbReference type="InterPro" id="IPR002401">
    <property type="entry name" value="Cyt_P450_E_grp-I"/>
</dbReference>
<evidence type="ECO:0000256" key="8">
    <source>
        <dbReference type="ARBA" id="ARBA00023004"/>
    </source>
</evidence>
<evidence type="ECO:0000256" key="7">
    <source>
        <dbReference type="ARBA" id="ARBA00023002"/>
    </source>
</evidence>
<dbReference type="InterPro" id="IPR050651">
    <property type="entry name" value="Plant_Cytochrome_P450_Monoox"/>
</dbReference>
<evidence type="ECO:0008006" key="15">
    <source>
        <dbReference type="Google" id="ProtNLM"/>
    </source>
</evidence>
<keyword evidence="5 11" id="KW-0479">Metal-binding</keyword>
<proteinExistence type="inferred from homology"/>
<feature type="transmembrane region" description="Helical" evidence="12">
    <location>
        <begin position="12"/>
        <end position="31"/>
    </location>
</feature>
<dbReference type="Proteomes" id="UP001341840">
    <property type="component" value="Unassembled WGS sequence"/>
</dbReference>
<name>A0ABU6RFS2_9FABA</name>
<dbReference type="SUPFAM" id="SSF48264">
    <property type="entry name" value="Cytochrome P450"/>
    <property type="match status" value="1"/>
</dbReference>
<dbReference type="InterPro" id="IPR001128">
    <property type="entry name" value="Cyt_P450"/>
</dbReference>
<evidence type="ECO:0000313" key="14">
    <source>
        <dbReference type="Proteomes" id="UP001341840"/>
    </source>
</evidence>
<comment type="caution">
    <text evidence="13">The sequence shown here is derived from an EMBL/GenBank/DDBJ whole genome shotgun (WGS) entry which is preliminary data.</text>
</comment>
<dbReference type="EMBL" id="JASCZI010030442">
    <property type="protein sequence ID" value="MED6122658.1"/>
    <property type="molecule type" value="Genomic_DNA"/>
</dbReference>
<evidence type="ECO:0000256" key="9">
    <source>
        <dbReference type="ARBA" id="ARBA00023033"/>
    </source>
</evidence>
<keyword evidence="10 12" id="KW-0472">Membrane</keyword>
<keyword evidence="3 11" id="KW-0349">Heme</keyword>
<dbReference type="CDD" id="cd20654">
    <property type="entry name" value="CYP82"/>
    <property type="match status" value="1"/>
</dbReference>
<keyword evidence="6 12" id="KW-1133">Transmembrane helix</keyword>
<keyword evidence="7 11" id="KW-0560">Oxidoreductase</keyword>
<accession>A0ABU6RFS2</accession>
<dbReference type="InterPro" id="IPR036396">
    <property type="entry name" value="Cyt_P450_sf"/>
</dbReference>
<protein>
    <recommendedName>
        <fullName evidence="15">Cytochrome P450</fullName>
    </recommendedName>
</protein>
<evidence type="ECO:0000256" key="3">
    <source>
        <dbReference type="ARBA" id="ARBA00022617"/>
    </source>
</evidence>
<dbReference type="Pfam" id="PF00067">
    <property type="entry name" value="p450"/>
    <property type="match status" value="1"/>
</dbReference>
<evidence type="ECO:0000256" key="12">
    <source>
        <dbReference type="SAM" id="Phobius"/>
    </source>
</evidence>
<evidence type="ECO:0000256" key="11">
    <source>
        <dbReference type="RuleBase" id="RU000461"/>
    </source>
</evidence>